<feature type="transmembrane region" description="Helical" evidence="1">
    <location>
        <begin position="37"/>
        <end position="54"/>
    </location>
</feature>
<keyword evidence="1" id="KW-1133">Transmembrane helix</keyword>
<keyword evidence="3" id="KW-1185">Reference proteome</keyword>
<organism evidence="2 3">
    <name type="scientific">Bradyrhizobium retamae</name>
    <dbReference type="NCBI Taxonomy" id="1300035"/>
    <lineage>
        <taxon>Bacteria</taxon>
        <taxon>Pseudomonadati</taxon>
        <taxon>Pseudomonadota</taxon>
        <taxon>Alphaproteobacteria</taxon>
        <taxon>Hyphomicrobiales</taxon>
        <taxon>Nitrobacteraceae</taxon>
        <taxon>Bradyrhizobium</taxon>
    </lineage>
</organism>
<dbReference type="EMBL" id="LLYA01000157">
    <property type="protein sequence ID" value="KRR23927.1"/>
    <property type="molecule type" value="Genomic_DNA"/>
</dbReference>
<feature type="transmembrane region" description="Helical" evidence="1">
    <location>
        <begin position="12"/>
        <end position="31"/>
    </location>
</feature>
<dbReference type="AlphaFoldDB" id="A0A0R3MV58"/>
<dbReference type="Proteomes" id="UP000052023">
    <property type="component" value="Unassembled WGS sequence"/>
</dbReference>
<protein>
    <submittedName>
        <fullName evidence="2">Uncharacterized protein</fullName>
    </submittedName>
</protein>
<comment type="caution">
    <text evidence="2">The sequence shown here is derived from an EMBL/GenBank/DDBJ whole genome shotgun (WGS) entry which is preliminary data.</text>
</comment>
<evidence type="ECO:0000256" key="1">
    <source>
        <dbReference type="SAM" id="Phobius"/>
    </source>
</evidence>
<name>A0A0R3MV58_9BRAD</name>
<evidence type="ECO:0000313" key="2">
    <source>
        <dbReference type="EMBL" id="KRR23927.1"/>
    </source>
</evidence>
<keyword evidence="1" id="KW-0812">Transmembrane</keyword>
<evidence type="ECO:0000313" key="3">
    <source>
        <dbReference type="Proteomes" id="UP000052023"/>
    </source>
</evidence>
<reference evidence="2 3" key="1">
    <citation type="submission" date="2014-03" db="EMBL/GenBank/DDBJ databases">
        <title>Bradyrhizobium valentinum sp. nov., isolated from effective nodules of Lupinus mariae-josephae, a lupine endemic of basic-lime soils in Eastern Spain.</title>
        <authorList>
            <person name="Duran D."/>
            <person name="Rey L."/>
            <person name="Navarro A."/>
            <person name="Busquets A."/>
            <person name="Imperial J."/>
            <person name="Ruiz-Argueso T."/>
        </authorList>
    </citation>
    <scope>NUCLEOTIDE SEQUENCE [LARGE SCALE GENOMIC DNA]</scope>
    <source>
        <strain evidence="2 3">Ro19</strain>
    </source>
</reference>
<sequence length="60" mass="6955">MSLRTVTEKIDSIIFSIVAVFCLLIWAILGFPLVFELLITVVTVFAVYVAIRWMESRHPW</sequence>
<keyword evidence="1" id="KW-0472">Membrane</keyword>
<accession>A0A0R3MV58</accession>
<proteinExistence type="predicted"/>
<gene>
    <name evidence="2" type="ORF">CQ13_26450</name>
</gene>